<organism evidence="2 3">
    <name type="scientific">Penicillium hordei</name>
    <dbReference type="NCBI Taxonomy" id="40994"/>
    <lineage>
        <taxon>Eukaryota</taxon>
        <taxon>Fungi</taxon>
        <taxon>Dikarya</taxon>
        <taxon>Ascomycota</taxon>
        <taxon>Pezizomycotina</taxon>
        <taxon>Eurotiomycetes</taxon>
        <taxon>Eurotiomycetidae</taxon>
        <taxon>Eurotiales</taxon>
        <taxon>Aspergillaceae</taxon>
        <taxon>Penicillium</taxon>
    </lineage>
</organism>
<reference evidence="2" key="1">
    <citation type="journal article" date="2023" name="IMA Fungus">
        <title>Comparative genomic study of the Penicillium genus elucidates a diverse pangenome and 15 lateral gene transfer events.</title>
        <authorList>
            <person name="Petersen C."/>
            <person name="Sorensen T."/>
            <person name="Nielsen M.R."/>
            <person name="Sondergaard T.E."/>
            <person name="Sorensen J.L."/>
            <person name="Fitzpatrick D.A."/>
            <person name="Frisvad J.C."/>
            <person name="Nielsen K.L."/>
        </authorList>
    </citation>
    <scope>NUCLEOTIDE SEQUENCE</scope>
    <source>
        <strain evidence="2">IBT 12815</strain>
    </source>
</reference>
<reference evidence="2" key="2">
    <citation type="submission" date="2023-01" db="EMBL/GenBank/DDBJ databases">
        <authorList>
            <person name="Petersen C."/>
        </authorList>
    </citation>
    <scope>NUCLEOTIDE SEQUENCE</scope>
    <source>
        <strain evidence="2">IBT 12815</strain>
    </source>
</reference>
<proteinExistence type="predicted"/>
<protein>
    <submittedName>
        <fullName evidence="2">Uncharacterized protein</fullName>
    </submittedName>
</protein>
<name>A0AAD6DZ10_9EURO</name>
<dbReference type="Proteomes" id="UP001213799">
    <property type="component" value="Unassembled WGS sequence"/>
</dbReference>
<sequence>MAMVLDGMSTLHDTHPSAHPSLSSSVSVLVDIFTLEDSRIADTRGDLSSSSSPSGLTSNLVHGG</sequence>
<dbReference type="RefSeq" id="XP_056750827.1">
    <property type="nucleotide sequence ID" value="XM_056898751.1"/>
</dbReference>
<dbReference type="GeneID" id="81588993"/>
<evidence type="ECO:0000256" key="1">
    <source>
        <dbReference type="SAM" id="MobiDB-lite"/>
    </source>
</evidence>
<feature type="region of interest" description="Disordered" evidence="1">
    <location>
        <begin position="43"/>
        <end position="64"/>
    </location>
</feature>
<feature type="compositionally biased region" description="Low complexity" evidence="1">
    <location>
        <begin position="47"/>
        <end position="64"/>
    </location>
</feature>
<accession>A0AAD6DZ10</accession>
<feature type="region of interest" description="Disordered" evidence="1">
    <location>
        <begin position="1"/>
        <end position="22"/>
    </location>
</feature>
<comment type="caution">
    <text evidence="2">The sequence shown here is derived from an EMBL/GenBank/DDBJ whole genome shotgun (WGS) entry which is preliminary data.</text>
</comment>
<gene>
    <name evidence="2" type="ORF">N7537_007696</name>
</gene>
<evidence type="ECO:0000313" key="2">
    <source>
        <dbReference type="EMBL" id="KAJ5597612.1"/>
    </source>
</evidence>
<evidence type="ECO:0000313" key="3">
    <source>
        <dbReference type="Proteomes" id="UP001213799"/>
    </source>
</evidence>
<dbReference type="AlphaFoldDB" id="A0AAD6DZ10"/>
<keyword evidence="3" id="KW-1185">Reference proteome</keyword>
<dbReference type="EMBL" id="JAQJAE010000004">
    <property type="protein sequence ID" value="KAJ5597612.1"/>
    <property type="molecule type" value="Genomic_DNA"/>
</dbReference>